<dbReference type="STRING" id="747525.W4KEU0"/>
<dbReference type="KEGG" id="hir:HETIRDRAFT_232883"/>
<keyword evidence="3" id="KW-1185">Reference proteome</keyword>
<dbReference type="EMBL" id="KI925456">
    <property type="protein sequence ID" value="ETW83586.1"/>
    <property type="molecule type" value="Genomic_DNA"/>
</dbReference>
<evidence type="ECO:0000259" key="1">
    <source>
        <dbReference type="Pfam" id="PF17667"/>
    </source>
</evidence>
<dbReference type="OrthoDB" id="5584477at2759"/>
<proteinExistence type="predicted"/>
<dbReference type="PANTHER" id="PTHR38248">
    <property type="entry name" value="FUNK1 6"/>
    <property type="match status" value="1"/>
</dbReference>
<dbReference type="InParanoid" id="W4KEU0"/>
<name>W4KEU0_HETIT</name>
<evidence type="ECO:0000313" key="2">
    <source>
        <dbReference type="EMBL" id="ETW83586.1"/>
    </source>
</evidence>
<dbReference type="AlphaFoldDB" id="W4KEU0"/>
<protein>
    <recommendedName>
        <fullName evidence="1">Fungal-type protein kinase domain-containing protein</fullName>
    </recommendedName>
</protein>
<gene>
    <name evidence="2" type="ORF">HETIRDRAFT_232883</name>
</gene>
<sequence length="161" mass="18886">MLGGEQFVAAWLGCIRCHYVLWTKGVRHNDPSLANLMLRRTNDRYYGVMNDWDLATVVGESPDTKRGVLTGTVPFMAQDELFKLAVKQSDTRIYRYDLEAFVWILLWVCVRYQDTRLLLNPELSHWKSFDFGGIASSKQAYIDHEWRERHAVRPTKSWENE</sequence>
<accession>W4KEU0</accession>
<dbReference type="SUPFAM" id="SSF56112">
    <property type="entry name" value="Protein kinase-like (PK-like)"/>
    <property type="match status" value="1"/>
</dbReference>
<feature type="non-terminal residue" evidence="2">
    <location>
        <position position="161"/>
    </location>
</feature>
<dbReference type="InterPro" id="IPR011009">
    <property type="entry name" value="Kinase-like_dom_sf"/>
</dbReference>
<organism evidence="2 3">
    <name type="scientific">Heterobasidion irregulare (strain TC 32-1)</name>
    <dbReference type="NCBI Taxonomy" id="747525"/>
    <lineage>
        <taxon>Eukaryota</taxon>
        <taxon>Fungi</taxon>
        <taxon>Dikarya</taxon>
        <taxon>Basidiomycota</taxon>
        <taxon>Agaricomycotina</taxon>
        <taxon>Agaricomycetes</taxon>
        <taxon>Russulales</taxon>
        <taxon>Bondarzewiaceae</taxon>
        <taxon>Heterobasidion</taxon>
        <taxon>Heterobasidion annosum species complex</taxon>
    </lineage>
</organism>
<dbReference type="HOGENOM" id="CLU_005513_2_0_1"/>
<dbReference type="Proteomes" id="UP000030671">
    <property type="component" value="Unassembled WGS sequence"/>
</dbReference>
<dbReference type="RefSeq" id="XP_009543364.1">
    <property type="nucleotide sequence ID" value="XM_009545069.1"/>
</dbReference>
<reference evidence="2 3" key="1">
    <citation type="journal article" date="2012" name="New Phytol.">
        <title>Insight into trade-off between wood decay and parasitism from the genome of a fungal forest pathogen.</title>
        <authorList>
            <person name="Olson A."/>
            <person name="Aerts A."/>
            <person name="Asiegbu F."/>
            <person name="Belbahri L."/>
            <person name="Bouzid O."/>
            <person name="Broberg A."/>
            <person name="Canback B."/>
            <person name="Coutinho P.M."/>
            <person name="Cullen D."/>
            <person name="Dalman K."/>
            <person name="Deflorio G."/>
            <person name="van Diepen L.T."/>
            <person name="Dunand C."/>
            <person name="Duplessis S."/>
            <person name="Durling M."/>
            <person name="Gonthier P."/>
            <person name="Grimwood J."/>
            <person name="Fossdal C.G."/>
            <person name="Hansson D."/>
            <person name="Henrissat B."/>
            <person name="Hietala A."/>
            <person name="Himmelstrand K."/>
            <person name="Hoffmeister D."/>
            <person name="Hogberg N."/>
            <person name="James T.Y."/>
            <person name="Karlsson M."/>
            <person name="Kohler A."/>
            <person name="Kues U."/>
            <person name="Lee Y.H."/>
            <person name="Lin Y.C."/>
            <person name="Lind M."/>
            <person name="Lindquist E."/>
            <person name="Lombard V."/>
            <person name="Lucas S."/>
            <person name="Lunden K."/>
            <person name="Morin E."/>
            <person name="Murat C."/>
            <person name="Park J."/>
            <person name="Raffaello T."/>
            <person name="Rouze P."/>
            <person name="Salamov A."/>
            <person name="Schmutz J."/>
            <person name="Solheim H."/>
            <person name="Stahlberg J."/>
            <person name="Velez H."/>
            <person name="de Vries R.P."/>
            <person name="Wiebenga A."/>
            <person name="Woodward S."/>
            <person name="Yakovlev I."/>
            <person name="Garbelotto M."/>
            <person name="Martin F."/>
            <person name="Grigoriev I.V."/>
            <person name="Stenlid J."/>
        </authorList>
    </citation>
    <scope>NUCLEOTIDE SEQUENCE [LARGE SCALE GENOMIC DNA]</scope>
    <source>
        <strain evidence="2 3">TC 32-1</strain>
    </source>
</reference>
<feature type="domain" description="Fungal-type protein kinase" evidence="1">
    <location>
        <begin position="7"/>
        <end position="109"/>
    </location>
</feature>
<dbReference type="InterPro" id="IPR040976">
    <property type="entry name" value="Pkinase_fungal"/>
</dbReference>
<dbReference type="Pfam" id="PF17667">
    <property type="entry name" value="Pkinase_fungal"/>
    <property type="match status" value="1"/>
</dbReference>
<dbReference type="PANTHER" id="PTHR38248:SF2">
    <property type="entry name" value="FUNK1 11"/>
    <property type="match status" value="1"/>
</dbReference>
<evidence type="ECO:0000313" key="3">
    <source>
        <dbReference type="Proteomes" id="UP000030671"/>
    </source>
</evidence>
<dbReference type="GeneID" id="20668722"/>